<evidence type="ECO:0000313" key="6">
    <source>
        <dbReference type="EMBL" id="EYB85579.1"/>
    </source>
</evidence>
<evidence type="ECO:0000256" key="3">
    <source>
        <dbReference type="ARBA" id="ARBA00022574"/>
    </source>
</evidence>
<name>A0A016S5T8_9BILA</name>
<dbReference type="PANTHER" id="PTHR14344">
    <property type="entry name" value="WD REPEAT PROTEIN"/>
    <property type="match status" value="1"/>
</dbReference>
<evidence type="ECO:0000256" key="2">
    <source>
        <dbReference type="ARBA" id="ARBA00022490"/>
    </source>
</evidence>
<comment type="caution">
    <text evidence="6">The sequence shown here is derived from an EMBL/GenBank/DDBJ whole genome shotgun (WGS) entry which is preliminary data.</text>
</comment>
<dbReference type="InterPro" id="IPR036322">
    <property type="entry name" value="WD40_repeat_dom_sf"/>
</dbReference>
<dbReference type="GO" id="GO:0005737">
    <property type="term" value="C:cytoplasm"/>
    <property type="evidence" value="ECO:0007669"/>
    <property type="project" value="UniProtKB-SubCell"/>
</dbReference>
<dbReference type="AlphaFoldDB" id="A0A016S5T8"/>
<dbReference type="InterPro" id="IPR051973">
    <property type="entry name" value="tRNA_Anticodon_Mtase-Reg"/>
</dbReference>
<dbReference type="SUPFAM" id="SSF50998">
    <property type="entry name" value="Quinoprotein alcohol dehydrogenase-like"/>
    <property type="match status" value="1"/>
</dbReference>
<dbReference type="Proteomes" id="UP000024635">
    <property type="component" value="Unassembled WGS sequence"/>
</dbReference>
<dbReference type="InterPro" id="IPR011047">
    <property type="entry name" value="Quinoprotein_ADH-like_sf"/>
</dbReference>
<keyword evidence="5" id="KW-0677">Repeat</keyword>
<comment type="subcellular location">
    <subcellularLocation>
        <location evidence="1">Cytoplasm</location>
    </subcellularLocation>
</comment>
<dbReference type="SUPFAM" id="SSF50978">
    <property type="entry name" value="WD40 repeat-like"/>
    <property type="match status" value="1"/>
</dbReference>
<evidence type="ECO:0000313" key="7">
    <source>
        <dbReference type="Proteomes" id="UP000024635"/>
    </source>
</evidence>
<proteinExistence type="predicted"/>
<dbReference type="EMBL" id="JARK01001631">
    <property type="protein sequence ID" value="EYB85579.1"/>
    <property type="molecule type" value="Genomic_DNA"/>
</dbReference>
<evidence type="ECO:0000256" key="4">
    <source>
        <dbReference type="ARBA" id="ARBA00022694"/>
    </source>
</evidence>
<evidence type="ECO:0000256" key="5">
    <source>
        <dbReference type="ARBA" id="ARBA00022737"/>
    </source>
</evidence>
<keyword evidence="2" id="KW-0963">Cytoplasm</keyword>
<protein>
    <submittedName>
        <fullName evidence="6">Uncharacterized protein</fullName>
    </submittedName>
</protein>
<dbReference type="InterPro" id="IPR015943">
    <property type="entry name" value="WD40/YVTN_repeat-like_dom_sf"/>
</dbReference>
<dbReference type="PANTHER" id="PTHR14344:SF3">
    <property type="entry name" value="WD REPEAT-CONTAINING PROTEIN 6"/>
    <property type="match status" value="1"/>
</dbReference>
<reference evidence="7" key="1">
    <citation type="journal article" date="2015" name="Nat. Genet.">
        <title>The genome and transcriptome of the zoonotic hookworm Ancylostoma ceylanicum identify infection-specific gene families.</title>
        <authorList>
            <person name="Schwarz E.M."/>
            <person name="Hu Y."/>
            <person name="Antoshechkin I."/>
            <person name="Miller M.M."/>
            <person name="Sternberg P.W."/>
            <person name="Aroian R.V."/>
        </authorList>
    </citation>
    <scope>NUCLEOTIDE SEQUENCE</scope>
    <source>
        <strain evidence="7">HY135</strain>
    </source>
</reference>
<evidence type="ECO:0000256" key="1">
    <source>
        <dbReference type="ARBA" id="ARBA00004496"/>
    </source>
</evidence>
<organism evidence="6 7">
    <name type="scientific">Ancylostoma ceylanicum</name>
    <dbReference type="NCBI Taxonomy" id="53326"/>
    <lineage>
        <taxon>Eukaryota</taxon>
        <taxon>Metazoa</taxon>
        <taxon>Ecdysozoa</taxon>
        <taxon>Nematoda</taxon>
        <taxon>Chromadorea</taxon>
        <taxon>Rhabditida</taxon>
        <taxon>Rhabditina</taxon>
        <taxon>Rhabditomorpha</taxon>
        <taxon>Strongyloidea</taxon>
        <taxon>Ancylostomatidae</taxon>
        <taxon>Ancylostomatinae</taxon>
        <taxon>Ancylostoma</taxon>
    </lineage>
</organism>
<dbReference type="GO" id="GO:0030488">
    <property type="term" value="P:tRNA methylation"/>
    <property type="evidence" value="ECO:0007669"/>
    <property type="project" value="TreeGrafter"/>
</dbReference>
<accession>A0A016S5T8</accession>
<keyword evidence="7" id="KW-1185">Reference proteome</keyword>
<dbReference type="Gene3D" id="2.130.10.10">
    <property type="entry name" value="YVTN repeat-like/Quinoprotein amine dehydrogenase"/>
    <property type="match status" value="1"/>
</dbReference>
<keyword evidence="4" id="KW-0819">tRNA processing</keyword>
<gene>
    <name evidence="6" type="primary">Acey_s0295.g1647</name>
    <name evidence="6" type="ORF">Y032_0295g1647</name>
</gene>
<keyword evidence="3" id="KW-0853">WD repeat</keyword>
<sequence length="1065" mass="119262">MSNPPKAESRETLEDMMKFKSGSQFNVVGLQISRYKDVAYFIYGNGPCVAAVPFTNDDVMPAPASELMVFYPKENSVENIAVIESHGIIVATSGNLYSIFRFADLLDGSFLCTSRVYSSPDANPFIRSYPSFAGAVSIASKTAIISVVPYVEPDYVLIRKPLYDGESPDTETNILVDTMGIAMKGLARLPAKSKFSDEYIVSHVDELLEKHKFVSRVANVKNYLELLGVNVMCTTDGSLHVGWCMESTGEERLEILVKKGIHQLCQLGRECFLTGDWKGVITAWRVNLRSGARILGKLRVPFGPISSLYMVEEKHLFVGSCMGGISRLNNIVKWPTVEECPVFPGQQKLPTFIQSFIVYPGELYAILHDGSIWQVRDSGAQEVTPSSEQGFRQMSYSVIGVKESDAIGCAHNGCYVWFARQCFQLPLPSVFQQSRTSICNIVKIASGCENCSDCKSLPPIRAVFPLSCGVLLENIGEFSLWTYEGNLIKFLNLPKKHAKFKCTAAIVSSNARISDPCLILGGENGELMFADADSDRVDDLQEALIPSLTESGRIADMTNHPSDNTCYILSGRRTLCISLIKVLAWRMDKTVLKLDFIRYDYICNERRLRPGKFHWNSGKLYVSAFSKGDFLLYNTESQAVVLRIPCGSANIRWQFQFGQKSVGSLYMLRKGRVECKKQKIVEPKFLKVPIHSAPVTCVVIIRHTDREVFVATGAMDGTVAVSKYTLQTRTWTRECFYSSYHGSITCMDVADPATADDRFRMLASGTSQGCIRIDLLDFNEVKGKHTTVTNSLCYYTNDYFGQKVRCLHYWVDGLEGFVAIYKDFVVKMMIKECRWLIQRIVGFGFPLHSVFLGMSSLGLERCRRSLYAYGATKDVHVYSDISAFKKSGARSSKLTSYKGKFEVLDEPVTHMRMLMLALTWTPADCWVAAGRSGKIRLTVKRSFQEKEPLYFLEINYHKAPIKGLHAPFLDPAREGDRDKANIASLSADGCVAVHKVFFATRKTLCEISLLVSCVTAVSSPRALVVLPHRWGQYLIVGDSLEVVRLREKDPKDLKREKKSPRKSKT</sequence>